<keyword evidence="7" id="KW-1185">Reference proteome</keyword>
<keyword evidence="3" id="KW-0456">Lyase</keyword>
<gene>
    <name evidence="8" type="primary">LOC100211796</name>
</gene>
<proteinExistence type="predicted"/>
<dbReference type="Proteomes" id="UP001652625">
    <property type="component" value="Chromosome 08"/>
</dbReference>
<dbReference type="InterPro" id="IPR001926">
    <property type="entry name" value="TrpB-like_PALP"/>
</dbReference>
<dbReference type="InterPro" id="IPR036052">
    <property type="entry name" value="TrpB-like_PALP_sf"/>
</dbReference>
<evidence type="ECO:0000259" key="6">
    <source>
        <dbReference type="PROSITE" id="PS51671"/>
    </source>
</evidence>
<reference evidence="8" key="1">
    <citation type="submission" date="2025-08" db="UniProtKB">
        <authorList>
            <consortium name="RefSeq"/>
        </authorList>
    </citation>
    <scope>IDENTIFICATION</scope>
</reference>
<dbReference type="GeneID" id="100211796"/>
<dbReference type="PANTHER" id="PTHR48078">
    <property type="entry name" value="THREONINE DEHYDRATASE, MITOCHONDRIAL-RELATED"/>
    <property type="match status" value="1"/>
</dbReference>
<dbReference type="InterPro" id="IPR002912">
    <property type="entry name" value="ACT_dom"/>
</dbReference>
<organism evidence="7 8">
    <name type="scientific">Hydra vulgaris</name>
    <name type="common">Hydra</name>
    <name type="synonym">Hydra attenuata</name>
    <dbReference type="NCBI Taxonomy" id="6087"/>
    <lineage>
        <taxon>Eukaryota</taxon>
        <taxon>Metazoa</taxon>
        <taxon>Cnidaria</taxon>
        <taxon>Hydrozoa</taxon>
        <taxon>Hydroidolina</taxon>
        <taxon>Anthoathecata</taxon>
        <taxon>Aplanulata</taxon>
        <taxon>Hydridae</taxon>
        <taxon>Hydra</taxon>
    </lineage>
</organism>
<dbReference type="RefSeq" id="XP_065658609.1">
    <property type="nucleotide sequence ID" value="XM_065802537.1"/>
</dbReference>
<dbReference type="InterPro" id="IPR050147">
    <property type="entry name" value="Ser/Thr_Dehydratase"/>
</dbReference>
<evidence type="ECO:0000256" key="3">
    <source>
        <dbReference type="ARBA" id="ARBA00023239"/>
    </source>
</evidence>
<name>A0ABM4CAC3_HYDVU</name>
<evidence type="ECO:0000313" key="8">
    <source>
        <dbReference type="RefSeq" id="XP_065658609.1"/>
    </source>
</evidence>
<evidence type="ECO:0000256" key="5">
    <source>
        <dbReference type="ARBA" id="ARBA00042605"/>
    </source>
</evidence>
<dbReference type="PROSITE" id="PS51671">
    <property type="entry name" value="ACT"/>
    <property type="match status" value="1"/>
</dbReference>
<dbReference type="InterPro" id="IPR044561">
    <property type="entry name" value="ACT_ThrD-II-like"/>
</dbReference>
<dbReference type="Gene3D" id="3.40.50.1100">
    <property type="match status" value="2"/>
</dbReference>
<sequence length="452" mass="49190">MSYDHNKAEYCDVVKHSHDEDRHHKAKNHKHVESDEPIEVTFEDVSAAAFRIKNGIRKTICEKSCALSDLLQMDVYLKRDYMQVTGSFKERGARNTLLMLTKQQKAVGVIAASAGNHALALAYHGKELHIPVTVCMPTNAPITKISRCKKYGATVHTVGSDIIEAKEFALKIVQEKGCVYINGYDHPDILAGQGTCGIEIVEDVNGIDAVVIPIGGGGLIAGCAVAIKNLQPDIEVIGVESEKCASFKAALEAGKPVKIDADQSLTLADGLCVSKVGENAFFTARPYVDKVISVSESYIAMAVLRLVENEKCVVEGAGATGLAAAFSGQLSHLKGKRVVFLLCGGNIDSTVLGRVIERGLAADGRLVRFSAVISDRPGGLVELTKLLAEHGASVKDIFHERAWLQTTVFKVEIKVVCEVRDYEHGCELRKKLENKYDDVKWLSYAIHDESEN</sequence>
<accession>A0ABM4CAC3</accession>
<dbReference type="PANTHER" id="PTHR48078:SF19">
    <property type="entry name" value="ACT DOMAIN-CONTAINING PROTEIN"/>
    <property type="match status" value="1"/>
</dbReference>
<dbReference type="Pfam" id="PF00291">
    <property type="entry name" value="PALP"/>
    <property type="match status" value="1"/>
</dbReference>
<evidence type="ECO:0000256" key="1">
    <source>
        <dbReference type="ARBA" id="ARBA00001933"/>
    </source>
</evidence>
<keyword evidence="2" id="KW-0663">Pyridoxal phosphate</keyword>
<comment type="cofactor">
    <cofactor evidence="1">
        <name>pyridoxal 5'-phosphate</name>
        <dbReference type="ChEBI" id="CHEBI:597326"/>
    </cofactor>
</comment>
<protein>
    <recommendedName>
        <fullName evidence="4">L-serine deaminase</fullName>
    </recommendedName>
    <alternativeName>
        <fullName evidence="5">L-threonine dehydratase</fullName>
    </alternativeName>
</protein>
<evidence type="ECO:0000313" key="7">
    <source>
        <dbReference type="Proteomes" id="UP001652625"/>
    </source>
</evidence>
<dbReference type="CDD" id="cd01562">
    <property type="entry name" value="Thr-dehyd"/>
    <property type="match status" value="1"/>
</dbReference>
<evidence type="ECO:0000256" key="2">
    <source>
        <dbReference type="ARBA" id="ARBA00022898"/>
    </source>
</evidence>
<dbReference type="SUPFAM" id="SSF53686">
    <property type="entry name" value="Tryptophan synthase beta subunit-like PLP-dependent enzymes"/>
    <property type="match status" value="1"/>
</dbReference>
<feature type="domain" description="ACT" evidence="6">
    <location>
        <begin position="368"/>
        <end position="447"/>
    </location>
</feature>
<evidence type="ECO:0000256" key="4">
    <source>
        <dbReference type="ARBA" id="ARBA00041766"/>
    </source>
</evidence>
<dbReference type="CDD" id="cd04886">
    <property type="entry name" value="ACT_ThrD-II-like"/>
    <property type="match status" value="1"/>
</dbReference>